<keyword evidence="5" id="KW-0598">Phosphotransferase system</keyword>
<dbReference type="InterPro" id="IPR001127">
    <property type="entry name" value="PTS_EIIA_1_perm"/>
</dbReference>
<dbReference type="GO" id="GO:0016301">
    <property type="term" value="F:kinase activity"/>
    <property type="evidence" value="ECO:0007669"/>
    <property type="project" value="UniProtKB-KW"/>
</dbReference>
<dbReference type="InterPro" id="IPR050890">
    <property type="entry name" value="PTS_EIIA_component"/>
</dbReference>
<evidence type="ECO:0000256" key="2">
    <source>
        <dbReference type="ARBA" id="ARBA00022448"/>
    </source>
</evidence>
<dbReference type="Pfam" id="PF00358">
    <property type="entry name" value="PTS_EIIA_1"/>
    <property type="match status" value="1"/>
</dbReference>
<keyword evidence="6" id="KW-0418">Kinase</keyword>
<dbReference type="EMBL" id="JAJEPR010000013">
    <property type="protein sequence ID" value="MCC2189980.1"/>
    <property type="molecule type" value="Genomic_DNA"/>
</dbReference>
<dbReference type="RefSeq" id="WP_178046743.1">
    <property type="nucleotide sequence ID" value="NZ_JAJEPR010000013.1"/>
</dbReference>
<dbReference type="Proteomes" id="UP001197875">
    <property type="component" value="Unassembled WGS sequence"/>
</dbReference>
<evidence type="ECO:0000256" key="6">
    <source>
        <dbReference type="ARBA" id="ARBA00022777"/>
    </source>
</evidence>
<name>A0AAE3DT25_9FIRM</name>
<keyword evidence="9" id="KW-1185">Reference proteome</keyword>
<keyword evidence="3 8" id="KW-0762">Sugar transport</keyword>
<dbReference type="PROSITE" id="PS51093">
    <property type="entry name" value="PTS_EIIA_TYPE_1"/>
    <property type="match status" value="1"/>
</dbReference>
<sequence>MFSFVKKKENQEPERLTAFLDGKVIPIAEVPDQVFSAGIMGDGVAIEPENHVVTAPAAAEVTAVMEDSRHALGLKFANGVECLIHVGLDTVDMKGKGFQLHVSLGEKVEKGAPLITFSPEEIKKAGHMALTILAVTDEAGVKKIHFHTGIHATAGETVIADFE</sequence>
<comment type="caution">
    <text evidence="8">The sequence shown here is derived from an EMBL/GenBank/DDBJ whole genome shotgun (WGS) entry which is preliminary data.</text>
</comment>
<comment type="subcellular location">
    <subcellularLocation>
        <location evidence="1">Cytoplasm</location>
    </subcellularLocation>
</comment>
<evidence type="ECO:0000259" key="7">
    <source>
        <dbReference type="PROSITE" id="PS51093"/>
    </source>
</evidence>
<keyword evidence="4" id="KW-0808">Transferase</keyword>
<evidence type="ECO:0000256" key="5">
    <source>
        <dbReference type="ARBA" id="ARBA00022683"/>
    </source>
</evidence>
<dbReference type="NCBIfam" id="TIGR00830">
    <property type="entry name" value="PTBA"/>
    <property type="match status" value="1"/>
</dbReference>
<organism evidence="8 9">
    <name type="scientific">Fusicatenibacter faecihominis</name>
    <dbReference type="NCBI Taxonomy" id="2881276"/>
    <lineage>
        <taxon>Bacteria</taxon>
        <taxon>Bacillati</taxon>
        <taxon>Bacillota</taxon>
        <taxon>Clostridia</taxon>
        <taxon>Lachnospirales</taxon>
        <taxon>Lachnospiraceae</taxon>
        <taxon>Fusicatenibacter</taxon>
    </lineage>
</organism>
<reference evidence="8 9" key="1">
    <citation type="submission" date="2021-10" db="EMBL/GenBank/DDBJ databases">
        <title>Anaerobic single-cell dispensing facilitates the cultivation of human gut bacteria.</title>
        <authorList>
            <person name="Afrizal A."/>
        </authorList>
    </citation>
    <scope>NUCLEOTIDE SEQUENCE [LARGE SCALE GENOMIC DNA]</scope>
    <source>
        <strain evidence="8 9">CLA-AA-H277</strain>
    </source>
</reference>
<protein>
    <submittedName>
        <fullName evidence="8">PTS glucose transporter subunit IIA</fullName>
    </submittedName>
</protein>
<dbReference type="GO" id="GO:0009401">
    <property type="term" value="P:phosphoenolpyruvate-dependent sugar phosphotransferase system"/>
    <property type="evidence" value="ECO:0007669"/>
    <property type="project" value="UniProtKB-KW"/>
</dbReference>
<dbReference type="FunFam" id="2.70.70.10:FF:000001">
    <property type="entry name" value="PTS system glucose-specific IIA component"/>
    <property type="match status" value="1"/>
</dbReference>
<proteinExistence type="predicted"/>
<accession>A0AAE3DT25</accession>
<dbReference type="SUPFAM" id="SSF51261">
    <property type="entry name" value="Duplicated hybrid motif"/>
    <property type="match status" value="1"/>
</dbReference>
<feature type="domain" description="PTS EIIA type-1" evidence="7">
    <location>
        <begin position="32"/>
        <end position="137"/>
    </location>
</feature>
<evidence type="ECO:0000313" key="9">
    <source>
        <dbReference type="Proteomes" id="UP001197875"/>
    </source>
</evidence>
<evidence type="ECO:0000256" key="3">
    <source>
        <dbReference type="ARBA" id="ARBA00022597"/>
    </source>
</evidence>
<gene>
    <name evidence="8" type="ORF">LKD71_09220</name>
</gene>
<evidence type="ECO:0000313" key="8">
    <source>
        <dbReference type="EMBL" id="MCC2189980.1"/>
    </source>
</evidence>
<keyword evidence="2" id="KW-0813">Transport</keyword>
<dbReference type="PANTHER" id="PTHR45008">
    <property type="entry name" value="PTS SYSTEM GLUCOSE-SPECIFIC EIIA COMPONENT"/>
    <property type="match status" value="1"/>
</dbReference>
<dbReference type="InterPro" id="IPR011055">
    <property type="entry name" value="Dup_hybrid_motif"/>
</dbReference>
<evidence type="ECO:0000256" key="1">
    <source>
        <dbReference type="ARBA" id="ARBA00004496"/>
    </source>
</evidence>
<dbReference type="Gene3D" id="2.70.70.10">
    <property type="entry name" value="Glucose Permease (Domain IIA)"/>
    <property type="match status" value="1"/>
</dbReference>
<dbReference type="GO" id="GO:0005737">
    <property type="term" value="C:cytoplasm"/>
    <property type="evidence" value="ECO:0007669"/>
    <property type="project" value="UniProtKB-SubCell"/>
</dbReference>
<dbReference type="PANTHER" id="PTHR45008:SF1">
    <property type="entry name" value="PTS SYSTEM GLUCOSE-SPECIFIC EIIA COMPONENT"/>
    <property type="match status" value="1"/>
</dbReference>
<evidence type="ECO:0000256" key="4">
    <source>
        <dbReference type="ARBA" id="ARBA00022679"/>
    </source>
</evidence>
<dbReference type="AlphaFoldDB" id="A0AAE3DT25"/>